<evidence type="ECO:0000256" key="18">
    <source>
        <dbReference type="ARBA" id="ARBA00044998"/>
    </source>
</evidence>
<evidence type="ECO:0000256" key="7">
    <source>
        <dbReference type="ARBA" id="ARBA00022741"/>
    </source>
</evidence>
<dbReference type="Proteomes" id="UP000698800">
    <property type="component" value="Unassembled WGS sequence"/>
</dbReference>
<dbReference type="InterPro" id="IPR006555">
    <property type="entry name" value="ATP-dep_Helicase_C"/>
</dbReference>
<keyword evidence="25" id="KW-1185">Reference proteome</keyword>
<name>A0A9P8I738_9PEZI</name>
<dbReference type="SMART" id="SM00491">
    <property type="entry name" value="HELICc2"/>
    <property type="match status" value="1"/>
</dbReference>
<dbReference type="GO" id="GO:0046872">
    <property type="term" value="F:metal ion binding"/>
    <property type="evidence" value="ECO:0007669"/>
    <property type="project" value="UniProtKB-KW"/>
</dbReference>
<dbReference type="InterPro" id="IPR013020">
    <property type="entry name" value="Rad3/Chl1-like"/>
</dbReference>
<comment type="function">
    <text evidence="20">ATP-dependent DNA helicase important for chromosome transmission and normal cell cycle progression in G(2)/M. May have a role in changing DNA topology to allow the loading of proteins involved in maintaining sister chromatid cohesion in the vicinity of the centromeres. Has a specific role in chromosome segregation during meiosis II.</text>
</comment>
<dbReference type="CDD" id="cd18788">
    <property type="entry name" value="SF2_C_XPD"/>
    <property type="match status" value="1"/>
</dbReference>
<keyword evidence="8" id="KW-0378">Hydrolase</keyword>
<evidence type="ECO:0000256" key="22">
    <source>
        <dbReference type="SAM" id="MobiDB-lite"/>
    </source>
</evidence>
<evidence type="ECO:0000256" key="3">
    <source>
        <dbReference type="ARBA" id="ARBA00008435"/>
    </source>
</evidence>
<comment type="similarity">
    <text evidence="3">Belongs to the DEAD box helicase family. DEAH subfamily. DDX11/CHL1 sub-subfamily.</text>
</comment>
<dbReference type="InterPro" id="IPR045028">
    <property type="entry name" value="DinG/Rad3-like"/>
</dbReference>
<comment type="catalytic activity">
    <reaction evidence="21">
        <text>ATP + H2O = ADP + phosphate + H(+)</text>
        <dbReference type="Rhea" id="RHEA:13065"/>
        <dbReference type="ChEBI" id="CHEBI:15377"/>
        <dbReference type="ChEBI" id="CHEBI:15378"/>
        <dbReference type="ChEBI" id="CHEBI:30616"/>
        <dbReference type="ChEBI" id="CHEBI:43474"/>
        <dbReference type="ChEBI" id="CHEBI:456216"/>
        <dbReference type="EC" id="5.6.2.3"/>
    </reaction>
</comment>
<keyword evidence="11" id="KW-0408">Iron</keyword>
<dbReference type="Pfam" id="PF06733">
    <property type="entry name" value="DEAD_2"/>
    <property type="match status" value="1"/>
</dbReference>
<dbReference type="GO" id="GO:0034085">
    <property type="term" value="P:establishment of sister chromatid cohesion"/>
    <property type="evidence" value="ECO:0007669"/>
    <property type="project" value="TreeGrafter"/>
</dbReference>
<keyword evidence="15" id="KW-0131">Cell cycle</keyword>
<accession>A0A9P8I738</accession>
<keyword evidence="6" id="KW-0479">Metal-binding</keyword>
<evidence type="ECO:0000256" key="5">
    <source>
        <dbReference type="ARBA" id="ARBA00017386"/>
    </source>
</evidence>
<dbReference type="PROSITE" id="PS51193">
    <property type="entry name" value="HELICASE_ATP_BIND_2"/>
    <property type="match status" value="1"/>
</dbReference>
<dbReference type="InterPro" id="IPR010614">
    <property type="entry name" value="RAD3-like_helicase_DEAD"/>
</dbReference>
<organism evidence="24 25">
    <name type="scientific">Glutinoglossum americanum</name>
    <dbReference type="NCBI Taxonomy" id="1670608"/>
    <lineage>
        <taxon>Eukaryota</taxon>
        <taxon>Fungi</taxon>
        <taxon>Dikarya</taxon>
        <taxon>Ascomycota</taxon>
        <taxon>Pezizomycotina</taxon>
        <taxon>Geoglossomycetes</taxon>
        <taxon>Geoglossales</taxon>
        <taxon>Geoglossaceae</taxon>
        <taxon>Glutinoglossum</taxon>
    </lineage>
</organism>
<evidence type="ECO:0000256" key="10">
    <source>
        <dbReference type="ARBA" id="ARBA00022840"/>
    </source>
</evidence>
<evidence type="ECO:0000259" key="23">
    <source>
        <dbReference type="PROSITE" id="PS51193"/>
    </source>
</evidence>
<keyword evidence="7" id="KW-0547">Nucleotide-binding</keyword>
<dbReference type="AlphaFoldDB" id="A0A9P8I738"/>
<evidence type="ECO:0000256" key="1">
    <source>
        <dbReference type="ARBA" id="ARBA00001966"/>
    </source>
</evidence>
<proteinExistence type="inferred from homology"/>
<evidence type="ECO:0000256" key="6">
    <source>
        <dbReference type="ARBA" id="ARBA00022723"/>
    </source>
</evidence>
<comment type="subcellular location">
    <subcellularLocation>
        <location evidence="2">Nucleus</location>
    </subcellularLocation>
</comment>
<sequence length="877" mass="98625">MTVSKTDALVFSNLQLGKSLSLICGSLTWLREHKKKSFEEQIEEGQDDQFVEPVSVDNDEPIWMIEHVKEQKRQAALQKRKDLEDRLAKVRAREKRQQEIYGNGEPRFKKLRTNGDPGTSSNDDDEAQFLLGEYESDEEQMLENPCLSEGLSAATQGLMKRLGMDLGKPKEEDAEVEDELKLTQFVNELRHVKIPPTILSGSPAEGGVLVEVEEELKHLSLGSRKNLCINPKVSACGSANGINERCMELQKPGTPAESKCPYLPTKDNEALVNTFRDHALAKIRDIEDLGVLGKKLEICPYYATRNTIRPSEIVTLPYPLLLQRSARDALDLSLKGHVIIIDEAHNLMDAITNLHSLSVSLSQLRTSRAQLSAYLQKFRNRLKGKNRVYVAQIVRLLDSLIAYLQNKASGSRQAEGIVNIGELMAGKGVDQINLYKLMHYLQESKLARKVEGYATHVDQEAREPKLRRVNKDLNPPDIKNSEATTPVLTHIQDFLHALTNLSAEGRIFFNKTEDHDVCLKYMLLDPTHHFKEVVEEARAVVLAGGTMSPVFPLPFTSRLENCHRLTAEQMSDYTNYLFAYVPPDRIRTLSCGHVIPAQNLLAWPVSRGPTGVNFEFTFEKRNSDVMIDELGRLILNICLIIPDGVVVFFSSYAYLELVVLRWQKTSIWERVSQRKQIFRESKGDVSVEEMLQEYSKAIDGGKGGLLLSVIGGKMSEGINFSDKLGRGVIVVGLPFANIHSIEWKAKLEHVEKTAFERQEVDTTEATTEGASRARAKAAGREFYENACMRAVNQSIGRAIRHQNDYAAILLLDRRFEGERVRDKLPGWIQKGLVKESGSKPFTEVMGSLSAFFRSKKTPHQDLASLKGATLRCGDIRE</sequence>
<dbReference type="GO" id="GO:0003677">
    <property type="term" value="F:DNA binding"/>
    <property type="evidence" value="ECO:0007669"/>
    <property type="project" value="InterPro"/>
</dbReference>
<dbReference type="PANTHER" id="PTHR11472">
    <property type="entry name" value="DNA REPAIR DEAD HELICASE RAD3/XP-D SUBFAMILY MEMBER"/>
    <property type="match status" value="1"/>
</dbReference>
<dbReference type="InterPro" id="IPR006554">
    <property type="entry name" value="Helicase-like_DEXD_c2"/>
</dbReference>
<evidence type="ECO:0000313" key="24">
    <source>
        <dbReference type="EMBL" id="KAH0542102.1"/>
    </source>
</evidence>
<evidence type="ECO:0000256" key="14">
    <source>
        <dbReference type="ARBA" id="ARBA00023242"/>
    </source>
</evidence>
<dbReference type="GO" id="GO:0005634">
    <property type="term" value="C:nucleus"/>
    <property type="evidence" value="ECO:0007669"/>
    <property type="project" value="UniProtKB-SubCell"/>
</dbReference>
<dbReference type="Pfam" id="PF13307">
    <property type="entry name" value="Helicase_C_2"/>
    <property type="match status" value="1"/>
</dbReference>
<dbReference type="GO" id="GO:0043139">
    <property type="term" value="F:5'-3' DNA helicase activity"/>
    <property type="evidence" value="ECO:0007669"/>
    <property type="project" value="UniProtKB-EC"/>
</dbReference>
<evidence type="ECO:0000256" key="17">
    <source>
        <dbReference type="ARBA" id="ARBA00044969"/>
    </source>
</evidence>
<dbReference type="EMBL" id="JAGHQL010000061">
    <property type="protein sequence ID" value="KAH0542102.1"/>
    <property type="molecule type" value="Genomic_DNA"/>
</dbReference>
<keyword evidence="14" id="KW-0539">Nucleus</keyword>
<dbReference type="EC" id="5.6.2.3" evidence="17"/>
<feature type="domain" description="Helicase ATP-binding" evidence="23">
    <location>
        <begin position="1"/>
        <end position="392"/>
    </location>
</feature>
<feature type="region of interest" description="Disordered" evidence="22">
    <location>
        <begin position="94"/>
        <end position="125"/>
    </location>
</feature>
<evidence type="ECO:0000256" key="19">
    <source>
        <dbReference type="ARBA" id="ARBA00045008"/>
    </source>
</evidence>
<evidence type="ECO:0000256" key="21">
    <source>
        <dbReference type="ARBA" id="ARBA00048954"/>
    </source>
</evidence>
<evidence type="ECO:0000313" key="25">
    <source>
        <dbReference type="Proteomes" id="UP000698800"/>
    </source>
</evidence>
<evidence type="ECO:0000256" key="20">
    <source>
        <dbReference type="ARBA" id="ARBA00045702"/>
    </source>
</evidence>
<keyword evidence="10" id="KW-0067">ATP-binding</keyword>
<dbReference type="PANTHER" id="PTHR11472:SF41">
    <property type="entry name" value="ATP-DEPENDENT DNA HELICASE DDX11-RELATED"/>
    <property type="match status" value="1"/>
</dbReference>
<keyword evidence="9" id="KW-0347">Helicase</keyword>
<dbReference type="GO" id="GO:0016818">
    <property type="term" value="F:hydrolase activity, acting on acid anhydrides, in phosphorus-containing anhydrides"/>
    <property type="evidence" value="ECO:0007669"/>
    <property type="project" value="InterPro"/>
</dbReference>
<dbReference type="Gene3D" id="3.40.50.300">
    <property type="entry name" value="P-loop containing nucleotide triphosphate hydrolases"/>
    <property type="match status" value="2"/>
</dbReference>
<dbReference type="NCBIfam" id="TIGR00604">
    <property type="entry name" value="rad3"/>
    <property type="match status" value="1"/>
</dbReference>
<protein>
    <recommendedName>
        <fullName evidence="5">ATP-dependent DNA helicase CHL1</fullName>
        <ecNumber evidence="17">5.6.2.3</ecNumber>
    </recommendedName>
    <alternativeName>
        <fullName evidence="4">ATP-dependent DNA helicase chl1</fullName>
    </alternativeName>
    <alternativeName>
        <fullName evidence="16">Chromosome loss protein 1</fullName>
    </alternativeName>
    <alternativeName>
        <fullName evidence="18 19">DNA 5'-3' helicase CHL1</fullName>
    </alternativeName>
</protein>
<dbReference type="GO" id="GO:0006139">
    <property type="term" value="P:nucleobase-containing compound metabolic process"/>
    <property type="evidence" value="ECO:0007669"/>
    <property type="project" value="InterPro"/>
</dbReference>
<reference evidence="24" key="1">
    <citation type="submission" date="2021-03" db="EMBL/GenBank/DDBJ databases">
        <title>Comparative genomics and phylogenomic investigation of the class Geoglossomycetes provide insights into ecological specialization and systematics.</title>
        <authorList>
            <person name="Melie T."/>
            <person name="Pirro S."/>
            <person name="Miller A.N."/>
            <person name="Quandt A."/>
        </authorList>
    </citation>
    <scope>NUCLEOTIDE SEQUENCE</scope>
    <source>
        <strain evidence="24">GBOQ0MN5Z8</strain>
    </source>
</reference>
<evidence type="ECO:0000256" key="8">
    <source>
        <dbReference type="ARBA" id="ARBA00022801"/>
    </source>
</evidence>
<evidence type="ECO:0000256" key="11">
    <source>
        <dbReference type="ARBA" id="ARBA00023004"/>
    </source>
</evidence>
<evidence type="ECO:0000256" key="13">
    <source>
        <dbReference type="ARBA" id="ARBA00023235"/>
    </source>
</evidence>
<comment type="caution">
    <text evidence="24">The sequence shown here is derived from an EMBL/GenBank/DDBJ whole genome shotgun (WGS) entry which is preliminary data.</text>
</comment>
<dbReference type="OrthoDB" id="267079at2759"/>
<gene>
    <name evidence="24" type="ORF">FGG08_003482</name>
</gene>
<dbReference type="GO" id="GO:0051536">
    <property type="term" value="F:iron-sulfur cluster binding"/>
    <property type="evidence" value="ECO:0007669"/>
    <property type="project" value="UniProtKB-KW"/>
</dbReference>
<dbReference type="InterPro" id="IPR027417">
    <property type="entry name" value="P-loop_NTPase"/>
</dbReference>
<evidence type="ECO:0000256" key="4">
    <source>
        <dbReference type="ARBA" id="ARBA00016387"/>
    </source>
</evidence>
<comment type="cofactor">
    <cofactor evidence="1">
        <name>[4Fe-4S] cluster</name>
        <dbReference type="ChEBI" id="CHEBI:49883"/>
    </cofactor>
</comment>
<dbReference type="FunFam" id="3.40.50.300:FF:001372">
    <property type="entry name" value="ATP-dependent DNA helicase chl1"/>
    <property type="match status" value="1"/>
</dbReference>
<keyword evidence="13" id="KW-0413">Isomerase</keyword>
<evidence type="ECO:0000256" key="16">
    <source>
        <dbReference type="ARBA" id="ARBA00029709"/>
    </source>
</evidence>
<dbReference type="GO" id="GO:0005524">
    <property type="term" value="F:ATP binding"/>
    <property type="evidence" value="ECO:0007669"/>
    <property type="project" value="UniProtKB-KW"/>
</dbReference>
<dbReference type="SMART" id="SM00488">
    <property type="entry name" value="DEXDc2"/>
    <property type="match status" value="1"/>
</dbReference>
<evidence type="ECO:0000256" key="9">
    <source>
        <dbReference type="ARBA" id="ARBA00022806"/>
    </source>
</evidence>
<evidence type="ECO:0000256" key="12">
    <source>
        <dbReference type="ARBA" id="ARBA00023014"/>
    </source>
</evidence>
<keyword evidence="12" id="KW-0411">Iron-sulfur</keyword>
<dbReference type="InterPro" id="IPR014013">
    <property type="entry name" value="Helic_SF1/SF2_ATP-bd_DinG/Rad3"/>
</dbReference>
<evidence type="ECO:0000256" key="2">
    <source>
        <dbReference type="ARBA" id="ARBA00004123"/>
    </source>
</evidence>
<evidence type="ECO:0000256" key="15">
    <source>
        <dbReference type="ARBA" id="ARBA00023306"/>
    </source>
</evidence>